<accession>A0A2P7VBU0</accession>
<feature type="transmembrane region" description="Helical" evidence="5">
    <location>
        <begin position="74"/>
        <end position="92"/>
    </location>
</feature>
<comment type="subcellular location">
    <subcellularLocation>
        <location evidence="1">Membrane</location>
        <topology evidence="1">Multi-pass membrane protein</topology>
    </subcellularLocation>
</comment>
<dbReference type="Proteomes" id="UP000240419">
    <property type="component" value="Unassembled WGS sequence"/>
</dbReference>
<keyword evidence="4 5" id="KW-0472">Membrane</keyword>
<evidence type="ECO:0000313" key="6">
    <source>
        <dbReference type="EMBL" id="PSJ96681.1"/>
    </source>
</evidence>
<dbReference type="EMBL" id="PXZM01000014">
    <property type="protein sequence ID" value="PSJ96681.1"/>
    <property type="molecule type" value="Genomic_DNA"/>
</dbReference>
<dbReference type="GO" id="GO:0004671">
    <property type="term" value="F:protein C-terminal S-isoprenylcysteine carboxyl O-methyltransferase activity"/>
    <property type="evidence" value="ECO:0007669"/>
    <property type="project" value="InterPro"/>
</dbReference>
<evidence type="ECO:0000256" key="2">
    <source>
        <dbReference type="ARBA" id="ARBA00022692"/>
    </source>
</evidence>
<feature type="transmembrane region" description="Helical" evidence="5">
    <location>
        <begin position="6"/>
        <end position="24"/>
    </location>
</feature>
<keyword evidence="7" id="KW-1185">Reference proteome</keyword>
<feature type="transmembrane region" description="Helical" evidence="5">
    <location>
        <begin position="132"/>
        <end position="157"/>
    </location>
</feature>
<evidence type="ECO:0000313" key="7">
    <source>
        <dbReference type="Proteomes" id="UP000240419"/>
    </source>
</evidence>
<dbReference type="OrthoDB" id="7203053at2"/>
<dbReference type="Pfam" id="PF04140">
    <property type="entry name" value="ICMT"/>
    <property type="match status" value="1"/>
</dbReference>
<evidence type="ECO:0000256" key="5">
    <source>
        <dbReference type="SAM" id="Phobius"/>
    </source>
</evidence>
<feature type="transmembrane region" description="Helical" evidence="5">
    <location>
        <begin position="45"/>
        <end position="62"/>
    </location>
</feature>
<name>A0A2P7VBU0_9BACL</name>
<dbReference type="AlphaFoldDB" id="A0A2P7VBU0"/>
<protein>
    <recommendedName>
        <fullName evidence="8">Isoprenylcysteine carboxyl methyltransferase</fullName>
    </recommendedName>
</protein>
<keyword evidence="2 5" id="KW-0812">Transmembrane</keyword>
<gene>
    <name evidence="6" type="ORF">C7R93_10890</name>
</gene>
<proteinExistence type="predicted"/>
<keyword evidence="3 5" id="KW-1133">Transmembrane helix</keyword>
<evidence type="ECO:0000256" key="1">
    <source>
        <dbReference type="ARBA" id="ARBA00004141"/>
    </source>
</evidence>
<dbReference type="RefSeq" id="WP_106838821.1">
    <property type="nucleotide sequence ID" value="NZ_JBCNIW010000002.1"/>
</dbReference>
<organism evidence="6 7">
    <name type="scientific">Brevibacillus fortis</name>
    <dbReference type="NCBI Taxonomy" id="2126352"/>
    <lineage>
        <taxon>Bacteria</taxon>
        <taxon>Bacillati</taxon>
        <taxon>Bacillota</taxon>
        <taxon>Bacilli</taxon>
        <taxon>Bacillales</taxon>
        <taxon>Paenibacillaceae</taxon>
        <taxon>Brevibacillus</taxon>
    </lineage>
</organism>
<dbReference type="Gene3D" id="1.20.120.1630">
    <property type="match status" value="1"/>
</dbReference>
<evidence type="ECO:0000256" key="3">
    <source>
        <dbReference type="ARBA" id="ARBA00022989"/>
    </source>
</evidence>
<evidence type="ECO:0000256" key="4">
    <source>
        <dbReference type="ARBA" id="ARBA00023136"/>
    </source>
</evidence>
<reference evidence="6 7" key="1">
    <citation type="submission" date="2018-03" db="EMBL/GenBank/DDBJ databases">
        <title>Brevisbacillus phylogenomics.</title>
        <authorList>
            <person name="Dunlap C."/>
        </authorList>
    </citation>
    <scope>NUCLEOTIDE SEQUENCE [LARGE SCALE GENOMIC DNA]</scope>
    <source>
        <strain evidence="6 7">NRRL NRS-1210</strain>
    </source>
</reference>
<evidence type="ECO:0008006" key="8">
    <source>
        <dbReference type="Google" id="ProtNLM"/>
    </source>
</evidence>
<sequence>MLLFFGLVMAVVVLQRLIELLVAMRNARYIRLKGGYEVGASHYKYIVLLQLLFFLSLIFEVLGKGSSMVLPSWWAVPFSLFLIAQGLRYWCIRSLGKRWNTRIFILPGEAPIKRGPYRFLRHPNYMVVSLEVLLLPLTFSAVATALTFSLLNAWLLLRIRIPLEEASVYDGHSES</sequence>
<dbReference type="InterPro" id="IPR007269">
    <property type="entry name" value="ICMT_MeTrfase"/>
</dbReference>
<dbReference type="GO" id="GO:0016020">
    <property type="term" value="C:membrane"/>
    <property type="evidence" value="ECO:0007669"/>
    <property type="project" value="UniProtKB-SubCell"/>
</dbReference>
<comment type="caution">
    <text evidence="6">The sequence shown here is derived from an EMBL/GenBank/DDBJ whole genome shotgun (WGS) entry which is preliminary data.</text>
</comment>